<dbReference type="Proteomes" id="UP000190367">
    <property type="component" value="Unassembled WGS sequence"/>
</dbReference>
<proteinExistence type="predicted"/>
<gene>
    <name evidence="1" type="ORF">SAMN04488128_1021836</name>
</gene>
<dbReference type="AlphaFoldDB" id="A0A1T4S5U9"/>
<evidence type="ECO:0000313" key="2">
    <source>
        <dbReference type="Proteomes" id="UP000190367"/>
    </source>
</evidence>
<keyword evidence="2" id="KW-1185">Reference proteome</keyword>
<accession>A0A1T4S5U9</accession>
<name>A0A1T4S5U9_9BACT</name>
<sequence>MQPVRHNSAANESGVSLYARSCIPAGWNTLSSYVPFIPAPSALKTKGLTIQINPLPLNIFNIYRIKDTGCSNPSG</sequence>
<dbReference type="EMBL" id="FUWZ01000002">
    <property type="protein sequence ID" value="SKA23624.1"/>
    <property type="molecule type" value="Genomic_DNA"/>
</dbReference>
<evidence type="ECO:0000313" key="1">
    <source>
        <dbReference type="EMBL" id="SKA23624.1"/>
    </source>
</evidence>
<reference evidence="2" key="1">
    <citation type="submission" date="2017-02" db="EMBL/GenBank/DDBJ databases">
        <authorList>
            <person name="Varghese N."/>
            <person name="Submissions S."/>
        </authorList>
    </citation>
    <scope>NUCLEOTIDE SEQUENCE [LARGE SCALE GENOMIC DNA]</scope>
    <source>
        <strain evidence="2">DSM 22224</strain>
    </source>
</reference>
<organism evidence="1 2">
    <name type="scientific">Chitinophaga eiseniae</name>
    <dbReference type="NCBI Taxonomy" id="634771"/>
    <lineage>
        <taxon>Bacteria</taxon>
        <taxon>Pseudomonadati</taxon>
        <taxon>Bacteroidota</taxon>
        <taxon>Chitinophagia</taxon>
        <taxon>Chitinophagales</taxon>
        <taxon>Chitinophagaceae</taxon>
        <taxon>Chitinophaga</taxon>
    </lineage>
</organism>
<protein>
    <submittedName>
        <fullName evidence="1">Uncharacterized protein</fullName>
    </submittedName>
</protein>